<evidence type="ECO:0000313" key="1">
    <source>
        <dbReference type="EMBL" id="CAH3017171.1"/>
    </source>
</evidence>
<gene>
    <name evidence="1" type="ORF">PEVE_00035809</name>
</gene>
<keyword evidence="2" id="KW-1185">Reference proteome</keyword>
<protein>
    <submittedName>
        <fullName evidence="1">Uncharacterized protein</fullName>
    </submittedName>
</protein>
<dbReference type="EMBL" id="CALNXI010000056">
    <property type="protein sequence ID" value="CAH3017171.1"/>
    <property type="molecule type" value="Genomic_DNA"/>
</dbReference>
<dbReference type="PANTHER" id="PTHR46670:SF3">
    <property type="entry name" value="ENDONUCLEASE_EXONUCLEASE_PHOSPHATASE DOMAIN-CONTAINING PROTEIN"/>
    <property type="match status" value="1"/>
</dbReference>
<reference evidence="1 2" key="1">
    <citation type="submission" date="2022-05" db="EMBL/GenBank/DDBJ databases">
        <authorList>
            <consortium name="Genoscope - CEA"/>
            <person name="William W."/>
        </authorList>
    </citation>
    <scope>NUCLEOTIDE SEQUENCE [LARGE SCALE GENOMIC DNA]</scope>
</reference>
<accession>A0ABN8LNA1</accession>
<dbReference type="PANTHER" id="PTHR46670">
    <property type="entry name" value="ENDO/EXONUCLEASE/PHOSPHATASE DOMAIN-CONTAINING PROTEIN"/>
    <property type="match status" value="1"/>
</dbReference>
<proteinExistence type="predicted"/>
<dbReference type="Proteomes" id="UP001159427">
    <property type="component" value="Unassembled WGS sequence"/>
</dbReference>
<organism evidence="1 2">
    <name type="scientific">Porites evermanni</name>
    <dbReference type="NCBI Taxonomy" id="104178"/>
    <lineage>
        <taxon>Eukaryota</taxon>
        <taxon>Metazoa</taxon>
        <taxon>Cnidaria</taxon>
        <taxon>Anthozoa</taxon>
        <taxon>Hexacorallia</taxon>
        <taxon>Scleractinia</taxon>
        <taxon>Fungiina</taxon>
        <taxon>Poritidae</taxon>
        <taxon>Porites</taxon>
    </lineage>
</organism>
<comment type="caution">
    <text evidence="1">The sequence shown here is derived from an EMBL/GenBank/DDBJ whole genome shotgun (WGS) entry which is preliminary data.</text>
</comment>
<name>A0ABN8LNA1_9CNID</name>
<sequence>MSLCLLNVRSVRNKALTVKDFTVDHALDTLLITETWQKPGNEDAVEIGTLCPTGYLFLHVPGHDSITFGGMKTALFKENLDVHTSVSEEFETFELMDTRLKNIECARILCTVTVLQTIAP</sequence>
<evidence type="ECO:0000313" key="2">
    <source>
        <dbReference type="Proteomes" id="UP001159427"/>
    </source>
</evidence>